<dbReference type="InterPro" id="IPR003578">
    <property type="entry name" value="Small_GTPase_Rho"/>
</dbReference>
<keyword evidence="4" id="KW-1185">Reference proteome</keyword>
<dbReference type="GO" id="GO:0005525">
    <property type="term" value="F:GTP binding"/>
    <property type="evidence" value="ECO:0007669"/>
    <property type="project" value="UniProtKB-KW"/>
</dbReference>
<accession>A0A226E3E7</accession>
<dbReference type="NCBIfam" id="TIGR00231">
    <property type="entry name" value="small_GTP"/>
    <property type="match status" value="2"/>
</dbReference>
<dbReference type="GO" id="GO:0003006">
    <property type="term" value="P:developmental process involved in reproduction"/>
    <property type="evidence" value="ECO:0007669"/>
    <property type="project" value="UniProtKB-ARBA"/>
</dbReference>
<dbReference type="InterPro" id="IPR001806">
    <property type="entry name" value="Small_GTPase"/>
</dbReference>
<dbReference type="GO" id="GO:0001667">
    <property type="term" value="P:ameboidal-type cell migration"/>
    <property type="evidence" value="ECO:0007669"/>
    <property type="project" value="UniProtKB-ARBA"/>
</dbReference>
<keyword evidence="1" id="KW-0547">Nucleotide-binding</keyword>
<dbReference type="STRING" id="158441.A0A226E3E7"/>
<evidence type="ECO:0000256" key="1">
    <source>
        <dbReference type="ARBA" id="ARBA00022741"/>
    </source>
</evidence>
<dbReference type="Gene3D" id="3.40.50.300">
    <property type="entry name" value="P-loop containing nucleotide triphosphate hydrolases"/>
    <property type="match status" value="2"/>
</dbReference>
<proteinExistence type="predicted"/>
<dbReference type="SMART" id="SM00173">
    <property type="entry name" value="RAS"/>
    <property type="match status" value="2"/>
</dbReference>
<reference evidence="3 4" key="1">
    <citation type="submission" date="2015-12" db="EMBL/GenBank/DDBJ databases">
        <title>The genome of Folsomia candida.</title>
        <authorList>
            <person name="Faddeeva A."/>
            <person name="Derks M.F."/>
            <person name="Anvar Y."/>
            <person name="Smit S."/>
            <person name="Van Straalen N."/>
            <person name="Roelofs D."/>
        </authorList>
    </citation>
    <scope>NUCLEOTIDE SEQUENCE [LARGE SCALE GENOMIC DNA]</scope>
    <source>
        <strain evidence="3 4">VU population</strain>
        <tissue evidence="3">Whole body</tissue>
    </source>
</reference>
<dbReference type="PROSITE" id="PS51421">
    <property type="entry name" value="RAS"/>
    <property type="match status" value="1"/>
</dbReference>
<dbReference type="PRINTS" id="PR00449">
    <property type="entry name" value="RASTRNSFRMNG"/>
</dbReference>
<dbReference type="CDD" id="cd00157">
    <property type="entry name" value="Rho"/>
    <property type="match status" value="2"/>
</dbReference>
<dbReference type="GO" id="GO:0035006">
    <property type="term" value="P:melanization defense response"/>
    <property type="evidence" value="ECO:0007669"/>
    <property type="project" value="UniProtKB-ARBA"/>
</dbReference>
<dbReference type="SMART" id="SM00175">
    <property type="entry name" value="RAB"/>
    <property type="match status" value="2"/>
</dbReference>
<dbReference type="InterPro" id="IPR027417">
    <property type="entry name" value="P-loop_NTPase"/>
</dbReference>
<dbReference type="SUPFAM" id="SSF52540">
    <property type="entry name" value="P-loop containing nucleoside triphosphate hydrolases"/>
    <property type="match status" value="2"/>
</dbReference>
<gene>
    <name evidence="3" type="ORF">Fcan01_13792</name>
</gene>
<comment type="caution">
    <text evidence="3">The sequence shown here is derived from an EMBL/GenBank/DDBJ whole genome shotgun (WGS) entry which is preliminary data.</text>
</comment>
<dbReference type="AlphaFoldDB" id="A0A226E3E7"/>
<dbReference type="PROSITE" id="PS51420">
    <property type="entry name" value="RHO"/>
    <property type="match status" value="2"/>
</dbReference>
<dbReference type="GO" id="GO:0003924">
    <property type="term" value="F:GTPase activity"/>
    <property type="evidence" value="ECO:0007669"/>
    <property type="project" value="InterPro"/>
</dbReference>
<dbReference type="EMBL" id="LNIX01000007">
    <property type="protein sequence ID" value="OXA51959.1"/>
    <property type="molecule type" value="Genomic_DNA"/>
</dbReference>
<sequence>MQAIKCMLVGDSKVGKTDLFLTFTTGRPAPGYSPTVFDIFTKQVVVEDESYNLALWDSAGACLYDEIRPISYPHTDCFLICYSVDDRTSFENVEVKWKPEILRFGDGPTVPLILAGLKSDLRPKESTNNEGSNFVTKEEGEALQKRLGAQQFFECSTISGNNVDLILQNMIQSAMAKKAGEDKPKNPLWGFEDLKILLVGDSTTGKSSILNAYMTQKPMKDGHDPTTKGVQPYQDSAYSILVLDGIEYFLGIFDVPSTPEFLHDRIKEYQKANGIILCYAVNDPFSFHNLENQWIPEIRKYCPTVPLIIIGNKCDLKEDSEILIPTEDGEELMRSTKAVAFVECSAKTLENIKNVFITGVKAFRKSIIPENVKDSNGESDNTNCVQRLTA</sequence>
<dbReference type="GO" id="GO:0035099">
    <property type="term" value="P:hemocyte migration"/>
    <property type="evidence" value="ECO:0007669"/>
    <property type="project" value="UniProtKB-ARBA"/>
</dbReference>
<protein>
    <submittedName>
        <fullName evidence="3">Rho-related protein racG</fullName>
    </submittedName>
</protein>
<dbReference type="InterPro" id="IPR005225">
    <property type="entry name" value="Small_GTP-bd"/>
</dbReference>
<dbReference type="SMART" id="SM00174">
    <property type="entry name" value="RHO"/>
    <property type="match status" value="2"/>
</dbReference>
<dbReference type="Proteomes" id="UP000198287">
    <property type="component" value="Unassembled WGS sequence"/>
</dbReference>
<organism evidence="3 4">
    <name type="scientific">Folsomia candida</name>
    <name type="common">Springtail</name>
    <dbReference type="NCBI Taxonomy" id="158441"/>
    <lineage>
        <taxon>Eukaryota</taxon>
        <taxon>Metazoa</taxon>
        <taxon>Ecdysozoa</taxon>
        <taxon>Arthropoda</taxon>
        <taxon>Hexapoda</taxon>
        <taxon>Collembola</taxon>
        <taxon>Entomobryomorpha</taxon>
        <taxon>Isotomoidea</taxon>
        <taxon>Isotomidae</taxon>
        <taxon>Proisotominae</taxon>
        <taxon>Folsomia</taxon>
    </lineage>
</organism>
<name>A0A226E3E7_FOLCA</name>
<dbReference type="PROSITE" id="PS51419">
    <property type="entry name" value="RAB"/>
    <property type="match status" value="2"/>
</dbReference>
<dbReference type="OrthoDB" id="8830751at2759"/>
<dbReference type="PANTHER" id="PTHR24072">
    <property type="entry name" value="RHO FAMILY GTPASE"/>
    <property type="match status" value="1"/>
</dbReference>
<dbReference type="GO" id="GO:0022412">
    <property type="term" value="P:cellular process involved in reproduction in multicellular organism"/>
    <property type="evidence" value="ECO:0007669"/>
    <property type="project" value="UniProtKB-ARBA"/>
</dbReference>
<dbReference type="OMA" id="HDQVTIR"/>
<evidence type="ECO:0000256" key="2">
    <source>
        <dbReference type="ARBA" id="ARBA00023134"/>
    </source>
</evidence>
<dbReference type="FunFam" id="3.40.50.300:FF:000118">
    <property type="entry name" value="Rho-related GTP-binding protein RhoG"/>
    <property type="match status" value="1"/>
</dbReference>
<evidence type="ECO:0000313" key="4">
    <source>
        <dbReference type="Proteomes" id="UP000198287"/>
    </source>
</evidence>
<dbReference type="GO" id="GO:0007264">
    <property type="term" value="P:small GTPase-mediated signal transduction"/>
    <property type="evidence" value="ECO:0007669"/>
    <property type="project" value="InterPro"/>
</dbReference>
<evidence type="ECO:0000313" key="3">
    <source>
        <dbReference type="EMBL" id="OXA51959.1"/>
    </source>
</evidence>
<keyword evidence="2" id="KW-0342">GTP-binding</keyword>
<dbReference type="Pfam" id="PF00071">
    <property type="entry name" value="Ras"/>
    <property type="match status" value="2"/>
</dbReference>